<evidence type="ECO:0000256" key="13">
    <source>
        <dbReference type="ARBA" id="ARBA00053999"/>
    </source>
</evidence>
<evidence type="ECO:0000256" key="15">
    <source>
        <dbReference type="SAM" id="MobiDB-lite"/>
    </source>
</evidence>
<dbReference type="GO" id="GO:0071074">
    <property type="term" value="F:eukaryotic initiation factor eIF2 binding"/>
    <property type="evidence" value="ECO:0007669"/>
    <property type="project" value="TreeGrafter"/>
</dbReference>
<dbReference type="GO" id="GO:0005829">
    <property type="term" value="C:cytosol"/>
    <property type="evidence" value="ECO:0007669"/>
    <property type="project" value="TreeGrafter"/>
</dbReference>
<evidence type="ECO:0000256" key="12">
    <source>
        <dbReference type="ARBA" id="ARBA00023134"/>
    </source>
</evidence>
<comment type="similarity">
    <text evidence="2">Belongs to the eIF-2-beta/eIF-5 family.</text>
</comment>
<evidence type="ECO:0000256" key="7">
    <source>
        <dbReference type="ARBA" id="ARBA00022540"/>
    </source>
</evidence>
<dbReference type="FunFam" id="1.25.40.180:FF:000018">
    <property type="entry name" value="eukaryotic translation initiation factor 5"/>
    <property type="match status" value="1"/>
</dbReference>
<dbReference type="FunFam" id="3.30.30.170:FF:000002">
    <property type="entry name" value="Eukaryotic translation initiation factor 5"/>
    <property type="match status" value="1"/>
</dbReference>
<dbReference type="Proteomes" id="UP001228049">
    <property type="component" value="Unassembled WGS sequence"/>
</dbReference>
<evidence type="ECO:0000256" key="1">
    <source>
        <dbReference type="ARBA" id="ARBA00004496"/>
    </source>
</evidence>
<evidence type="ECO:0000256" key="11">
    <source>
        <dbReference type="ARBA" id="ARBA00022917"/>
    </source>
</evidence>
<dbReference type="Gene3D" id="2.20.25.350">
    <property type="match status" value="1"/>
</dbReference>
<feature type="region of interest" description="Disordered" evidence="15">
    <location>
        <begin position="148"/>
        <end position="186"/>
    </location>
</feature>
<feature type="compositionally biased region" description="Basic and acidic residues" evidence="15">
    <location>
        <begin position="156"/>
        <end position="171"/>
    </location>
</feature>
<dbReference type="PANTHER" id="PTHR23001:SF7">
    <property type="entry name" value="EUKARYOTIC TRANSLATION INITIATION FACTOR 5"/>
    <property type="match status" value="1"/>
</dbReference>
<dbReference type="Pfam" id="PF01873">
    <property type="entry name" value="eIF-5_eIF-2B"/>
    <property type="match status" value="1"/>
</dbReference>
<comment type="subunit">
    <text evidence="14">Component of the 43S pre-initiation complex (43S PIC), which is composed of the 40S ribosomal subunit, EIF1, eIF1A (EIF1AX), eIF3 complex, EIF5 and eIF2-GTP-initiator tRNA complex (eIF2 ternary complex). Interacts with eIF1A (EIF1AX) during scanning. Interacts through its C-terminal domain (CTD) with EIF1 or with eIF2-beta (EIF2S2) (mutually exclusive) through a common binding site. Interacts through its C-terminal domain (CTD) with the CTD of EIF5B. Interacts with FMR1 isoform 6; this interaction occurs in a RNA-dependent manner.</text>
</comment>
<dbReference type="InterPro" id="IPR045196">
    <property type="entry name" value="IF2/IF5"/>
</dbReference>
<reference evidence="17" key="1">
    <citation type="submission" date="2023-04" db="EMBL/GenBank/DDBJ databases">
        <title>Chromosome-level genome of Chaenocephalus aceratus.</title>
        <authorList>
            <person name="Park H."/>
        </authorList>
    </citation>
    <scope>NUCLEOTIDE SEQUENCE</scope>
    <source>
        <strain evidence="17">DE</strain>
        <tissue evidence="17">Muscle</tissue>
    </source>
</reference>
<dbReference type="AlphaFoldDB" id="A0AAD9BYG9"/>
<dbReference type="PROSITE" id="PS51363">
    <property type="entry name" value="W2"/>
    <property type="match status" value="1"/>
</dbReference>
<keyword evidence="4" id="KW-0343">GTPase activation</keyword>
<feature type="domain" description="W2" evidence="16">
    <location>
        <begin position="199"/>
        <end position="358"/>
    </location>
</feature>
<dbReference type="GO" id="GO:0005525">
    <property type="term" value="F:GTP binding"/>
    <property type="evidence" value="ECO:0007669"/>
    <property type="project" value="UniProtKB-KW"/>
</dbReference>
<evidence type="ECO:0000256" key="14">
    <source>
        <dbReference type="ARBA" id="ARBA00065967"/>
    </source>
</evidence>
<keyword evidence="18" id="KW-1185">Reference proteome</keyword>
<dbReference type="InterPro" id="IPR003307">
    <property type="entry name" value="W2_domain"/>
</dbReference>
<dbReference type="PANTHER" id="PTHR23001">
    <property type="entry name" value="EUKARYOTIC TRANSLATION INITIATION FACTOR"/>
    <property type="match status" value="1"/>
</dbReference>
<dbReference type="GO" id="GO:0005092">
    <property type="term" value="F:GDP-dissociation inhibitor activity"/>
    <property type="evidence" value="ECO:0007669"/>
    <property type="project" value="TreeGrafter"/>
</dbReference>
<dbReference type="FunFam" id="2.20.25.350:FF:000002">
    <property type="entry name" value="Eukaryotic translation initiation factor 5"/>
    <property type="match status" value="1"/>
</dbReference>
<keyword evidence="11" id="KW-0648">Protein biosynthesis</keyword>
<organism evidence="17 18">
    <name type="scientific">Dissostichus eleginoides</name>
    <name type="common">Patagonian toothfish</name>
    <name type="synonym">Dissostichus amissus</name>
    <dbReference type="NCBI Taxonomy" id="100907"/>
    <lineage>
        <taxon>Eukaryota</taxon>
        <taxon>Metazoa</taxon>
        <taxon>Chordata</taxon>
        <taxon>Craniata</taxon>
        <taxon>Vertebrata</taxon>
        <taxon>Euteleostomi</taxon>
        <taxon>Actinopterygii</taxon>
        <taxon>Neopterygii</taxon>
        <taxon>Teleostei</taxon>
        <taxon>Neoteleostei</taxon>
        <taxon>Acanthomorphata</taxon>
        <taxon>Eupercaria</taxon>
        <taxon>Perciformes</taxon>
        <taxon>Notothenioidei</taxon>
        <taxon>Nototheniidae</taxon>
        <taxon>Dissostichus</taxon>
    </lineage>
</organism>
<keyword evidence="9" id="KW-0547">Nucleotide-binding</keyword>
<dbReference type="EMBL" id="JASDAP010000015">
    <property type="protein sequence ID" value="KAK1891083.1"/>
    <property type="molecule type" value="Genomic_DNA"/>
</dbReference>
<keyword evidence="8" id="KW-0597">Phosphoprotein</keyword>
<dbReference type="Gene3D" id="1.25.40.180">
    <property type="match status" value="1"/>
</dbReference>
<keyword evidence="5" id="KW-0963">Cytoplasm</keyword>
<evidence type="ECO:0000259" key="16">
    <source>
        <dbReference type="PROSITE" id="PS51363"/>
    </source>
</evidence>
<evidence type="ECO:0000256" key="6">
    <source>
        <dbReference type="ARBA" id="ARBA00022499"/>
    </source>
</evidence>
<keyword evidence="12" id="KW-0342">GTP-binding</keyword>
<evidence type="ECO:0000256" key="8">
    <source>
        <dbReference type="ARBA" id="ARBA00022553"/>
    </source>
</evidence>
<dbReference type="InterPro" id="IPR016189">
    <property type="entry name" value="Transl_init_fac_IF2/IF5_N"/>
</dbReference>
<dbReference type="SUPFAM" id="SSF48371">
    <property type="entry name" value="ARM repeat"/>
    <property type="match status" value="1"/>
</dbReference>
<evidence type="ECO:0000313" key="18">
    <source>
        <dbReference type="Proteomes" id="UP001228049"/>
    </source>
</evidence>
<evidence type="ECO:0000256" key="10">
    <source>
        <dbReference type="ARBA" id="ARBA00022843"/>
    </source>
</evidence>
<dbReference type="InterPro" id="IPR016190">
    <property type="entry name" value="Transl_init_fac_IF2/IF5_Zn-bd"/>
</dbReference>
<dbReference type="SMART" id="SM00515">
    <property type="entry name" value="eIF5C"/>
    <property type="match status" value="1"/>
</dbReference>
<keyword evidence="7 17" id="KW-0396">Initiation factor</keyword>
<sequence length="376" mass="42629">MSVNVNRSVLDQFYRYKMPRLIAKVEGKGNGIKTVIVNMVDVAKALNRPPTYPTKFFGCELGAQTQFDSKNDRYIVNGSHEANKLQDMLDGFVRKFVLCPECDNPETELHVNPKKQTIGNSCKACGYRGMLDTRHKLCTFILKNPPDPTEGGSAPVKKEKEKKNRKKDKENGSGSGEGGSGENFDAPQVVNLTLSEDLEKPLEERVNLFYNFVKHKKETGTIDAADKDILVEAERLDVKAMGPLILSELLFNENIRDQIKKYKRHFLRFCHNNKKAQKYLLGGFECVVKLHQVQLLARVPIILKELYDSDLLEEDVIFAWAEKVSKKYVSKELAKEIQTKAAPFVVYSSSARELKVETVKPDKPEKEEDDIDIDAI</sequence>
<comment type="subcellular location">
    <subcellularLocation>
        <location evidence="1">Cytoplasm</location>
    </subcellularLocation>
</comment>
<evidence type="ECO:0000256" key="3">
    <source>
        <dbReference type="ARBA" id="ARBA00018059"/>
    </source>
</evidence>
<dbReference type="Gene3D" id="3.30.30.170">
    <property type="match status" value="1"/>
</dbReference>
<comment type="function">
    <text evidence="13">Component of the 43S pre-initiation complex (43S PIC), which binds to the mRNA cap-proximal region, scans mRNA 5'-untranslated region, and locates the initiation codon. In this complex, acts as a GTPase-activating protein, by promoting GTP hydrolysis by eIF2G (EIF2S3). During scanning, interacts with both EIF1 (via its C-terminal domain (CTD)) and EIF1A (via its NTD). This interaction with EIF1A contributes to the maintenance of EIF1 within the open 43S PIC. When start codon is recognized, EIF5, via its NTD, induces eIF2G (EIF2S3) to hydrolyze the GTP. Start codon recognition also induces a conformational change of the PIC to a closed state. This change increases the affinity of EIF5-CTD for EIF2-beta (EIF2S2), which allows the release, by an indirect mechanism, of EIF1 from the PIC. Finally, EIF5 stabilizes the PIC in its closed conformation.</text>
</comment>
<dbReference type="InterPro" id="IPR016024">
    <property type="entry name" value="ARM-type_fold"/>
</dbReference>
<dbReference type="SMART" id="SM00653">
    <property type="entry name" value="eIF2B_5"/>
    <property type="match status" value="1"/>
</dbReference>
<dbReference type="GO" id="GO:0003743">
    <property type="term" value="F:translation initiation factor activity"/>
    <property type="evidence" value="ECO:0007669"/>
    <property type="project" value="UniProtKB-KW"/>
</dbReference>
<evidence type="ECO:0000256" key="9">
    <source>
        <dbReference type="ARBA" id="ARBA00022741"/>
    </source>
</evidence>
<evidence type="ECO:0000256" key="4">
    <source>
        <dbReference type="ARBA" id="ARBA00022468"/>
    </source>
</evidence>
<evidence type="ECO:0000313" key="17">
    <source>
        <dbReference type="EMBL" id="KAK1891084.1"/>
    </source>
</evidence>
<keyword evidence="10" id="KW-0832">Ubl conjugation</keyword>
<accession>A0AAD9BYG9</accession>
<dbReference type="GO" id="GO:0001732">
    <property type="term" value="P:formation of cytoplasmic translation initiation complex"/>
    <property type="evidence" value="ECO:0007669"/>
    <property type="project" value="TreeGrafter"/>
</dbReference>
<dbReference type="InterPro" id="IPR002735">
    <property type="entry name" value="Transl_init_fac_IF2/IF5_dom"/>
</dbReference>
<name>A0AAD9BYG9_DISEL</name>
<keyword evidence="6" id="KW-1017">Isopeptide bond</keyword>
<evidence type="ECO:0000256" key="2">
    <source>
        <dbReference type="ARBA" id="ARBA00010397"/>
    </source>
</evidence>
<proteinExistence type="inferred from homology"/>
<gene>
    <name evidence="17" type="ORF">KUDE01_009912</name>
</gene>
<evidence type="ECO:0000256" key="5">
    <source>
        <dbReference type="ARBA" id="ARBA00022490"/>
    </source>
</evidence>
<dbReference type="CDD" id="cd11561">
    <property type="entry name" value="W2_eIF5"/>
    <property type="match status" value="1"/>
</dbReference>
<comment type="caution">
    <text evidence="17">The sequence shown here is derived from an EMBL/GenBank/DDBJ whole genome shotgun (WGS) entry which is preliminary data.</text>
</comment>
<protein>
    <recommendedName>
        <fullName evidence="3">Eukaryotic translation initiation factor 5</fullName>
    </recommendedName>
</protein>
<dbReference type="SUPFAM" id="SSF75689">
    <property type="entry name" value="Zinc-binding domain of translation initiation factor 2 beta"/>
    <property type="match status" value="1"/>
</dbReference>
<dbReference type="GO" id="GO:0005096">
    <property type="term" value="F:GTPase activator activity"/>
    <property type="evidence" value="ECO:0007669"/>
    <property type="project" value="UniProtKB-KW"/>
</dbReference>
<dbReference type="EMBL" id="JASDAP010000015">
    <property type="protein sequence ID" value="KAK1891084.1"/>
    <property type="molecule type" value="Genomic_DNA"/>
</dbReference>
<dbReference type="SUPFAM" id="SSF100966">
    <property type="entry name" value="Translation initiation factor 2 beta, aIF2beta, N-terminal domain"/>
    <property type="match status" value="1"/>
</dbReference>
<dbReference type="Pfam" id="PF02020">
    <property type="entry name" value="W2"/>
    <property type="match status" value="1"/>
</dbReference>